<evidence type="ECO:0000256" key="1">
    <source>
        <dbReference type="ARBA" id="ARBA00004141"/>
    </source>
</evidence>
<feature type="transmembrane region" description="Helical" evidence="7">
    <location>
        <begin position="427"/>
        <end position="452"/>
    </location>
</feature>
<keyword evidence="4 7" id="KW-1133">Transmembrane helix</keyword>
<evidence type="ECO:0000313" key="8">
    <source>
        <dbReference type="EMBL" id="QDS69586.1"/>
    </source>
</evidence>
<evidence type="ECO:0000256" key="3">
    <source>
        <dbReference type="ARBA" id="ARBA00022692"/>
    </source>
</evidence>
<dbReference type="Gene3D" id="1.20.1740.10">
    <property type="entry name" value="Amino acid/polyamine transporter I"/>
    <property type="match status" value="1"/>
</dbReference>
<feature type="transmembrane region" description="Helical" evidence="7">
    <location>
        <begin position="99"/>
        <end position="117"/>
    </location>
</feature>
<proteinExistence type="predicted"/>
<dbReference type="GO" id="GO:0015101">
    <property type="term" value="F:organic cation transmembrane transporter activity"/>
    <property type="evidence" value="ECO:0007669"/>
    <property type="project" value="UniProtKB-ARBA"/>
</dbReference>
<dbReference type="AlphaFoldDB" id="A0A517L1T7"/>
<gene>
    <name evidence="8" type="ORF">FKW77_008372</name>
</gene>
<evidence type="ECO:0008006" key="10">
    <source>
        <dbReference type="Google" id="ProtNLM"/>
    </source>
</evidence>
<dbReference type="FunFam" id="1.20.1740.10:FF:000046">
    <property type="entry name" value="Amino-acid permease, putative"/>
    <property type="match status" value="1"/>
</dbReference>
<feature type="transmembrane region" description="Helical" evidence="7">
    <location>
        <begin position="300"/>
        <end position="323"/>
    </location>
</feature>
<organism evidence="8 9">
    <name type="scientific">Venturia effusa</name>
    <dbReference type="NCBI Taxonomy" id="50376"/>
    <lineage>
        <taxon>Eukaryota</taxon>
        <taxon>Fungi</taxon>
        <taxon>Dikarya</taxon>
        <taxon>Ascomycota</taxon>
        <taxon>Pezizomycotina</taxon>
        <taxon>Dothideomycetes</taxon>
        <taxon>Pleosporomycetidae</taxon>
        <taxon>Venturiales</taxon>
        <taxon>Venturiaceae</taxon>
        <taxon>Venturia</taxon>
    </lineage>
</organism>
<evidence type="ECO:0000256" key="2">
    <source>
        <dbReference type="ARBA" id="ARBA00022448"/>
    </source>
</evidence>
<feature type="transmembrane region" description="Helical" evidence="7">
    <location>
        <begin position="473"/>
        <end position="491"/>
    </location>
</feature>
<evidence type="ECO:0000256" key="4">
    <source>
        <dbReference type="ARBA" id="ARBA00022989"/>
    </source>
</evidence>
<feature type="transmembrane region" description="Helical" evidence="7">
    <location>
        <begin position="154"/>
        <end position="176"/>
    </location>
</feature>
<dbReference type="Proteomes" id="UP000316270">
    <property type="component" value="Chromosome 3"/>
</dbReference>
<feature type="transmembrane region" description="Helical" evidence="7">
    <location>
        <begin position="188"/>
        <end position="206"/>
    </location>
</feature>
<name>A0A517L1T7_9PEZI</name>
<dbReference type="Pfam" id="PF13520">
    <property type="entry name" value="AA_permease_2"/>
    <property type="match status" value="1"/>
</dbReference>
<dbReference type="EMBL" id="CP042187">
    <property type="protein sequence ID" value="QDS69586.1"/>
    <property type="molecule type" value="Genomic_DNA"/>
</dbReference>
<sequence>MAELRNEAVVSGGERRHTVDEGKLHVTSVLAQKGERAILDHIADADEEILGALGYKQEFKRDLTWIESFSVSFSVLGLLPSIASTLGYNLAYSGQAGSVWGWIVAGILIQSVVFGMAELCSSMPTAGGLYYAAAVLAPEGWGPFASWCVGWSNFLGFATGPCSVNYAMASMVLAAAQILHEDYVVKQWHTYLLFLLILAIQGGLTIQATKFLGHMNIIGTILNVVVLVIFLIWLPVASINTPKFNDNKTVWVNIENGTEWPMGWSFIMGFLSVIWTMSGYDTPFHLSEECSNANIAGPRAIVMTGQLGLYLGFAIILVIAYTVKDVAGVVAGPYGQPMASLCVQVLGKRPGLAMFALNIIAQFFVGQGCTIASSRVIFAYSRDGAIPGSRWWKQVNKHTHTPVNSVWFVLSIAALLGLLGFASPVAIGAVFSIGAIGQYIAFVSPLGLKLFFAGDKFRPGPWNLGKLSQPVSAVAVGWLLLIIPALCFPSVKGASLNALTMNYTCLIYGGSMLFALTYYAVSARHWFKGPLVNVEHMIHGVGPGGEESAHGSSAENIPFGEKKD</sequence>
<dbReference type="PIRSF" id="PIRSF006060">
    <property type="entry name" value="AA_transporter"/>
    <property type="match status" value="1"/>
</dbReference>
<evidence type="ECO:0000256" key="5">
    <source>
        <dbReference type="ARBA" id="ARBA00023136"/>
    </source>
</evidence>
<evidence type="ECO:0000256" key="6">
    <source>
        <dbReference type="SAM" id="MobiDB-lite"/>
    </source>
</evidence>
<feature type="transmembrane region" description="Helical" evidence="7">
    <location>
        <begin position="69"/>
        <end position="92"/>
    </location>
</feature>
<dbReference type="OrthoDB" id="4476201at2759"/>
<evidence type="ECO:0000313" key="9">
    <source>
        <dbReference type="Proteomes" id="UP000316270"/>
    </source>
</evidence>
<feature type="region of interest" description="Disordered" evidence="6">
    <location>
        <begin position="544"/>
        <end position="564"/>
    </location>
</feature>
<feature type="transmembrane region" description="Helical" evidence="7">
    <location>
        <begin position="401"/>
        <end position="421"/>
    </location>
</feature>
<reference evidence="8 9" key="1">
    <citation type="submission" date="2019-07" db="EMBL/GenBank/DDBJ databases">
        <title>Finished genome of Venturia effusa.</title>
        <authorList>
            <person name="Young C.A."/>
            <person name="Cox M.P."/>
            <person name="Ganley A.R.D."/>
            <person name="David W.J."/>
        </authorList>
    </citation>
    <scope>NUCLEOTIDE SEQUENCE [LARGE SCALE GENOMIC DNA]</scope>
    <source>
        <strain evidence="9">albino</strain>
    </source>
</reference>
<feature type="transmembrane region" description="Helical" evidence="7">
    <location>
        <begin position="260"/>
        <end position="280"/>
    </location>
</feature>
<dbReference type="PANTHER" id="PTHR45649:SF29">
    <property type="entry name" value="AMINO ACID TRANSPORTER (EUROFUNG)"/>
    <property type="match status" value="1"/>
</dbReference>
<comment type="subcellular location">
    <subcellularLocation>
        <location evidence="1">Membrane</location>
        <topology evidence="1">Multi-pass membrane protein</topology>
    </subcellularLocation>
</comment>
<keyword evidence="9" id="KW-1185">Reference proteome</keyword>
<feature type="transmembrane region" description="Helical" evidence="7">
    <location>
        <begin position="129"/>
        <end position="147"/>
    </location>
</feature>
<dbReference type="InterPro" id="IPR002293">
    <property type="entry name" value="AA/rel_permease1"/>
</dbReference>
<keyword evidence="3 7" id="KW-0812">Transmembrane</keyword>
<feature type="transmembrane region" description="Helical" evidence="7">
    <location>
        <begin position="218"/>
        <end position="240"/>
    </location>
</feature>
<dbReference type="PANTHER" id="PTHR45649">
    <property type="entry name" value="AMINO-ACID PERMEASE BAT1"/>
    <property type="match status" value="1"/>
</dbReference>
<accession>A0A517L1T7</accession>
<evidence type="ECO:0000256" key="7">
    <source>
        <dbReference type="SAM" id="Phobius"/>
    </source>
</evidence>
<dbReference type="GO" id="GO:0016020">
    <property type="term" value="C:membrane"/>
    <property type="evidence" value="ECO:0007669"/>
    <property type="project" value="UniProtKB-SubCell"/>
</dbReference>
<keyword evidence="2" id="KW-0813">Transport</keyword>
<keyword evidence="5 7" id="KW-0472">Membrane</keyword>
<protein>
    <recommendedName>
        <fullName evidence="10">Amino acid permease/ SLC12A domain-containing protein</fullName>
    </recommendedName>
</protein>
<dbReference type="STRING" id="50376.A0A517L1T7"/>
<feature type="transmembrane region" description="Helical" evidence="7">
    <location>
        <begin position="503"/>
        <end position="521"/>
    </location>
</feature>